<gene>
    <name evidence="1" type="ORF">KQX54_015146</name>
</gene>
<organism evidence="1 2">
    <name type="scientific">Cotesia glomerata</name>
    <name type="common">Lepidopteran parasitic wasp</name>
    <name type="synonym">Apanteles glomeratus</name>
    <dbReference type="NCBI Taxonomy" id="32391"/>
    <lineage>
        <taxon>Eukaryota</taxon>
        <taxon>Metazoa</taxon>
        <taxon>Ecdysozoa</taxon>
        <taxon>Arthropoda</taxon>
        <taxon>Hexapoda</taxon>
        <taxon>Insecta</taxon>
        <taxon>Pterygota</taxon>
        <taxon>Neoptera</taxon>
        <taxon>Endopterygota</taxon>
        <taxon>Hymenoptera</taxon>
        <taxon>Apocrita</taxon>
        <taxon>Ichneumonoidea</taxon>
        <taxon>Braconidae</taxon>
        <taxon>Microgastrinae</taxon>
        <taxon>Cotesia</taxon>
    </lineage>
</organism>
<accession>A0AAV7IM20</accession>
<reference evidence="1 2" key="1">
    <citation type="journal article" date="2021" name="J. Hered.">
        <title>A chromosome-level genome assembly of the parasitoid wasp, Cotesia glomerata (Hymenoptera: Braconidae).</title>
        <authorList>
            <person name="Pinto B.J."/>
            <person name="Weis J.J."/>
            <person name="Gamble T."/>
            <person name="Ode P.J."/>
            <person name="Paul R."/>
            <person name="Zaspel J.M."/>
        </authorList>
    </citation>
    <scope>NUCLEOTIDE SEQUENCE [LARGE SCALE GENOMIC DNA]</scope>
    <source>
        <strain evidence="1">CgM1</strain>
    </source>
</reference>
<protein>
    <submittedName>
        <fullName evidence="1">Uncharacterized protein</fullName>
    </submittedName>
</protein>
<comment type="caution">
    <text evidence="1">The sequence shown here is derived from an EMBL/GenBank/DDBJ whole genome shotgun (WGS) entry which is preliminary data.</text>
</comment>
<name>A0AAV7IM20_COTGL</name>
<sequence length="159" mass="18729">MRRVIRWRIWCRNPALNCQRMNKRRDEESEMNLMQSGSLQRHESRTLEGNKYFNQRPLRRQLEVVAGLRQSQAARPKDVKARSSPGSFCSKVCLPRPDRHLRLSKLSKTTCVRVCSVPRNDPLGLSEFRFLDGKTYLLFASGQLFINKIREKIIIQRRD</sequence>
<evidence type="ECO:0000313" key="2">
    <source>
        <dbReference type="Proteomes" id="UP000826195"/>
    </source>
</evidence>
<evidence type="ECO:0000313" key="1">
    <source>
        <dbReference type="EMBL" id="KAH0552780.1"/>
    </source>
</evidence>
<dbReference type="EMBL" id="JAHXZJ010001492">
    <property type="protein sequence ID" value="KAH0552780.1"/>
    <property type="molecule type" value="Genomic_DNA"/>
</dbReference>
<dbReference type="Proteomes" id="UP000826195">
    <property type="component" value="Unassembled WGS sequence"/>
</dbReference>
<keyword evidence="2" id="KW-1185">Reference proteome</keyword>
<proteinExistence type="predicted"/>
<dbReference type="AlphaFoldDB" id="A0AAV7IM20"/>